<feature type="transmembrane region" description="Helical" evidence="9">
    <location>
        <begin position="98"/>
        <end position="114"/>
    </location>
</feature>
<evidence type="ECO:0000313" key="10">
    <source>
        <dbReference type="EMBL" id="KDB24441.1"/>
    </source>
</evidence>
<evidence type="ECO:0008006" key="12">
    <source>
        <dbReference type="Google" id="ProtNLM"/>
    </source>
</evidence>
<evidence type="ECO:0000256" key="3">
    <source>
        <dbReference type="ARBA" id="ARBA00022692"/>
    </source>
</evidence>
<protein>
    <recommendedName>
        <fullName evidence="12">Alkaline phytoceramidase</fullName>
    </recommendedName>
</protein>
<evidence type="ECO:0000256" key="8">
    <source>
        <dbReference type="PIRSR" id="PIRSR608901-2"/>
    </source>
</evidence>
<feature type="binding site" evidence="7">
    <location>
        <position position="24"/>
    </location>
    <ligand>
        <name>Ca(2+)</name>
        <dbReference type="ChEBI" id="CHEBI:29108"/>
    </ligand>
</feature>
<dbReference type="AlphaFoldDB" id="A0A059J979"/>
<sequence length="320" mass="36783">MFFNIPYPPSQAGYWSPVTSTLNWCEEDYYATPYAAEIVNAFTNILFLYLGVKGIRSCRKNGHDAIFQVAFLGYLLVGLGSFLFHSTLKYPMQLVDELSMIYTTCLMCYATFSFSRPRSQCVILGAGLLSLAIFITLYYHYLQDPVFHQVAYGVLTAVVIFRSMWVMEVTLRPSLQRSRSHLKSGVSGHTLTTSGETVNDRDLRILNSMWVMVAYGLSTFLGGFFIWNLDNKYCSTLRIWRREIGLPWGILLEGHGWWHLLTGIGAYMYIIWGIWLRHCLHGHQDEYMLDWPRLYNAADIVRVHDISKPSTPEGYAEKLN</sequence>
<dbReference type="OrthoDB" id="187171at2759"/>
<evidence type="ECO:0000256" key="1">
    <source>
        <dbReference type="ARBA" id="ARBA00004141"/>
    </source>
</evidence>
<gene>
    <name evidence="10" type="ORF">H109_03730</name>
</gene>
<dbReference type="Pfam" id="PF05875">
    <property type="entry name" value="Ceramidase"/>
    <property type="match status" value="1"/>
</dbReference>
<dbReference type="EMBL" id="AOKY01000259">
    <property type="protein sequence ID" value="KDB24441.1"/>
    <property type="molecule type" value="Genomic_DNA"/>
</dbReference>
<organism evidence="10 11">
    <name type="scientific">Trichophyton interdigitale (strain MR816)</name>
    <dbReference type="NCBI Taxonomy" id="1215338"/>
    <lineage>
        <taxon>Eukaryota</taxon>
        <taxon>Fungi</taxon>
        <taxon>Dikarya</taxon>
        <taxon>Ascomycota</taxon>
        <taxon>Pezizomycotina</taxon>
        <taxon>Eurotiomycetes</taxon>
        <taxon>Eurotiomycetidae</taxon>
        <taxon>Onygenales</taxon>
        <taxon>Arthrodermataceae</taxon>
        <taxon>Trichophyton</taxon>
    </lineage>
</organism>
<name>A0A059J979_TRIIM</name>
<keyword evidence="11" id="KW-1185">Reference proteome</keyword>
<reference evidence="10 11" key="1">
    <citation type="submission" date="2014-02" db="EMBL/GenBank/DDBJ databases">
        <title>The Genome Sequence of Trichophyton interdigitale MR816.</title>
        <authorList>
            <consortium name="The Broad Institute Genomics Platform"/>
            <person name="Cuomo C.A."/>
            <person name="White T.C."/>
            <person name="Graser Y."/>
            <person name="Martinez-Rossi N."/>
            <person name="Heitman J."/>
            <person name="Young S.K."/>
            <person name="Zeng Q."/>
            <person name="Gargeya S."/>
            <person name="Abouelleil A."/>
            <person name="Alvarado L."/>
            <person name="Chapman S.B."/>
            <person name="Gainer-Dewar J."/>
            <person name="Goldberg J."/>
            <person name="Griggs A."/>
            <person name="Gujja S."/>
            <person name="Hansen M."/>
            <person name="Howarth C."/>
            <person name="Imamovic A."/>
            <person name="Larimer J."/>
            <person name="Martinez D."/>
            <person name="Murphy C."/>
            <person name="Pearson M.D."/>
            <person name="Persinoti G."/>
            <person name="Poon T."/>
            <person name="Priest M."/>
            <person name="Roberts A.D."/>
            <person name="Saif S."/>
            <person name="Shea T.D."/>
            <person name="Sykes S.N."/>
            <person name="Wortman J."/>
            <person name="Nusbaum C."/>
            <person name="Birren B."/>
        </authorList>
    </citation>
    <scope>NUCLEOTIDE SEQUENCE [LARGE SCALE GENOMIC DNA]</scope>
    <source>
        <strain evidence="10 11">MR816</strain>
    </source>
</reference>
<feature type="transmembrane region" description="Helical" evidence="9">
    <location>
        <begin position="147"/>
        <end position="167"/>
    </location>
</feature>
<keyword evidence="8" id="KW-0862">Zinc</keyword>
<evidence type="ECO:0000313" key="11">
    <source>
        <dbReference type="Proteomes" id="UP000024533"/>
    </source>
</evidence>
<feature type="binding site" evidence="8">
    <location>
        <position position="255"/>
    </location>
    <ligand>
        <name>Zn(2+)</name>
        <dbReference type="ChEBI" id="CHEBI:29105"/>
        <note>catalytic</note>
    </ligand>
</feature>
<accession>A0A059J979</accession>
<dbReference type="GO" id="GO:0005789">
    <property type="term" value="C:endoplasmic reticulum membrane"/>
    <property type="evidence" value="ECO:0007669"/>
    <property type="project" value="TreeGrafter"/>
</dbReference>
<dbReference type="PANTHER" id="PTHR46187">
    <property type="entry name" value="ALKALINE CERAMIDASE 3"/>
    <property type="match status" value="1"/>
</dbReference>
<dbReference type="PANTHER" id="PTHR46187:SF3">
    <property type="entry name" value="ALKALINE CERAMIDASE 3"/>
    <property type="match status" value="1"/>
</dbReference>
<keyword evidence="5 9" id="KW-1133">Transmembrane helix</keyword>
<dbReference type="GO" id="GO:0016811">
    <property type="term" value="F:hydrolase activity, acting on carbon-nitrogen (but not peptide) bonds, in linear amides"/>
    <property type="evidence" value="ECO:0007669"/>
    <property type="project" value="InterPro"/>
</dbReference>
<keyword evidence="6 9" id="KW-0472">Membrane</keyword>
<feature type="transmembrane region" description="Helical" evidence="9">
    <location>
        <begin position="209"/>
        <end position="227"/>
    </location>
</feature>
<comment type="caution">
    <text evidence="10">The sequence shown here is derived from an EMBL/GenBank/DDBJ whole genome shotgun (WGS) entry which is preliminary data.</text>
</comment>
<dbReference type="STRING" id="1215338.A0A059J979"/>
<evidence type="ECO:0000256" key="9">
    <source>
        <dbReference type="SAM" id="Phobius"/>
    </source>
</evidence>
<feature type="binding site" evidence="7">
    <location>
        <position position="26"/>
    </location>
    <ligand>
        <name>Ca(2+)</name>
        <dbReference type="ChEBI" id="CHEBI:29108"/>
    </ligand>
</feature>
<comment type="similarity">
    <text evidence="2">Belongs to the alkaline ceramidase family.</text>
</comment>
<feature type="transmembrane region" description="Helical" evidence="9">
    <location>
        <begin position="256"/>
        <end position="276"/>
    </location>
</feature>
<dbReference type="GO" id="GO:0046514">
    <property type="term" value="P:ceramide catabolic process"/>
    <property type="evidence" value="ECO:0007669"/>
    <property type="project" value="TreeGrafter"/>
</dbReference>
<feature type="transmembrane region" description="Helical" evidence="9">
    <location>
        <begin position="34"/>
        <end position="52"/>
    </location>
</feature>
<dbReference type="HOGENOM" id="CLU_063293_2_0_1"/>
<proteinExistence type="inferred from homology"/>
<comment type="cofactor">
    <cofactor evidence="8">
        <name>Zn(2+)</name>
        <dbReference type="ChEBI" id="CHEBI:29105"/>
    </cofactor>
</comment>
<keyword evidence="7" id="KW-0479">Metal-binding</keyword>
<dbReference type="GO" id="GO:0046872">
    <property type="term" value="F:metal ion binding"/>
    <property type="evidence" value="ECO:0007669"/>
    <property type="project" value="UniProtKB-KW"/>
</dbReference>
<feature type="transmembrane region" description="Helical" evidence="9">
    <location>
        <begin position="64"/>
        <end position="86"/>
    </location>
</feature>
<dbReference type="OMA" id="IMFEPLR"/>
<keyword evidence="3 9" id="KW-0812">Transmembrane</keyword>
<dbReference type="InterPro" id="IPR008901">
    <property type="entry name" value="ACER"/>
</dbReference>
<comment type="subcellular location">
    <subcellularLocation>
        <location evidence="1">Membrane</location>
        <topology evidence="1">Multi-pass membrane protein</topology>
    </subcellularLocation>
</comment>
<evidence type="ECO:0000256" key="6">
    <source>
        <dbReference type="ARBA" id="ARBA00023136"/>
    </source>
</evidence>
<feature type="binding site" evidence="8">
    <location>
        <position position="85"/>
    </location>
    <ligand>
        <name>Zn(2+)</name>
        <dbReference type="ChEBI" id="CHEBI:29105"/>
        <note>catalytic</note>
    </ligand>
</feature>
<evidence type="ECO:0000256" key="2">
    <source>
        <dbReference type="ARBA" id="ARBA00009780"/>
    </source>
</evidence>
<dbReference type="GO" id="GO:0046513">
    <property type="term" value="P:ceramide biosynthetic process"/>
    <property type="evidence" value="ECO:0007669"/>
    <property type="project" value="TreeGrafter"/>
</dbReference>
<feature type="binding site" evidence="8">
    <location>
        <position position="259"/>
    </location>
    <ligand>
        <name>Zn(2+)</name>
        <dbReference type="ChEBI" id="CHEBI:29105"/>
        <note>catalytic</note>
    </ligand>
</feature>
<dbReference type="Proteomes" id="UP000024533">
    <property type="component" value="Unassembled WGS sequence"/>
</dbReference>
<feature type="binding site" evidence="7">
    <location>
        <position position="37"/>
    </location>
    <ligand>
        <name>Ca(2+)</name>
        <dbReference type="ChEBI" id="CHEBI:29108"/>
    </ligand>
</feature>
<keyword evidence="4" id="KW-0378">Hydrolase</keyword>
<evidence type="ECO:0000256" key="5">
    <source>
        <dbReference type="ARBA" id="ARBA00022989"/>
    </source>
</evidence>
<feature type="transmembrane region" description="Helical" evidence="9">
    <location>
        <begin position="121"/>
        <end position="141"/>
    </location>
</feature>
<evidence type="ECO:0000256" key="7">
    <source>
        <dbReference type="PIRSR" id="PIRSR608901-1"/>
    </source>
</evidence>
<keyword evidence="7" id="KW-0106">Calcium</keyword>
<evidence type="ECO:0000256" key="4">
    <source>
        <dbReference type="ARBA" id="ARBA00022801"/>
    </source>
</evidence>